<dbReference type="Proteomes" id="UP001300604">
    <property type="component" value="Chromosome"/>
</dbReference>
<feature type="transmembrane region" description="Helical" evidence="2">
    <location>
        <begin position="73"/>
        <end position="101"/>
    </location>
</feature>
<sequence>MDASNAQNLFAFLLFTALGAALSVVWCVLRAVRAQLREKGAFSIVLEALFGVLCAVCIKLLALGVYWGEVRGFLLLGAGLGFWAVYETAGRLLTFCICALLRACVRFLLRPLGRLVCGIGRFFSKALAVPVRFVKKVLQSVKNSLKSARRFVYNKKNAKSTAKGRNHAGRGRVKADAGSQQTQKTEKYAKPFAGSGHPRVWSVYARTGGQSAVADSQSKGKAAKHPK</sequence>
<reference evidence="3" key="1">
    <citation type="submission" date="2023-09" db="EMBL/GenBank/DDBJ databases">
        <authorList>
            <person name="Zeng C."/>
        </authorList>
    </citation>
    <scope>NUCLEOTIDE SEQUENCE</scope>
    <source>
        <strain evidence="3">ZCY20-5</strain>
    </source>
</reference>
<dbReference type="EMBL" id="CP135996">
    <property type="protein sequence ID" value="WOC31523.1"/>
    <property type="molecule type" value="Genomic_DNA"/>
</dbReference>
<feature type="transmembrane region" description="Helical" evidence="2">
    <location>
        <begin position="6"/>
        <end position="29"/>
    </location>
</feature>
<organism evidence="3 4">
    <name type="scientific">Caproicibacterium argilliputei</name>
    <dbReference type="NCBI Taxonomy" id="3030016"/>
    <lineage>
        <taxon>Bacteria</taxon>
        <taxon>Bacillati</taxon>
        <taxon>Bacillota</taxon>
        <taxon>Clostridia</taxon>
        <taxon>Eubacteriales</taxon>
        <taxon>Oscillospiraceae</taxon>
        <taxon>Caproicibacterium</taxon>
    </lineage>
</organism>
<name>A0AA97D9I6_9FIRM</name>
<keyword evidence="2" id="KW-0812">Transmembrane</keyword>
<keyword evidence="2" id="KW-0472">Membrane</keyword>
<dbReference type="KEGG" id="carl:PXC00_09900"/>
<gene>
    <name evidence="3" type="primary">yabQ</name>
    <name evidence="3" type="ORF">PXC00_09900</name>
</gene>
<dbReference type="NCBIfam" id="TIGR02893">
    <property type="entry name" value="spore_yabQ"/>
    <property type="match status" value="1"/>
</dbReference>
<evidence type="ECO:0000313" key="4">
    <source>
        <dbReference type="Proteomes" id="UP001300604"/>
    </source>
</evidence>
<dbReference type="AlphaFoldDB" id="A0AA97D9I6"/>
<feature type="region of interest" description="Disordered" evidence="1">
    <location>
        <begin position="157"/>
        <end position="197"/>
    </location>
</feature>
<evidence type="ECO:0000256" key="1">
    <source>
        <dbReference type="SAM" id="MobiDB-lite"/>
    </source>
</evidence>
<feature type="compositionally biased region" description="Basic residues" evidence="1">
    <location>
        <begin position="157"/>
        <end position="172"/>
    </location>
</feature>
<evidence type="ECO:0000256" key="2">
    <source>
        <dbReference type="SAM" id="Phobius"/>
    </source>
</evidence>
<keyword evidence="4" id="KW-1185">Reference proteome</keyword>
<feature type="transmembrane region" description="Helical" evidence="2">
    <location>
        <begin position="41"/>
        <end position="67"/>
    </location>
</feature>
<protein>
    <submittedName>
        <fullName evidence="3">Spore cortex biosynthesis protein YabQ</fullName>
    </submittedName>
</protein>
<dbReference type="RefSeq" id="WP_275846292.1">
    <property type="nucleotide sequence ID" value="NZ_CP135996.1"/>
</dbReference>
<proteinExistence type="predicted"/>
<dbReference type="Pfam" id="PF09578">
    <property type="entry name" value="Spore_YabQ"/>
    <property type="match status" value="1"/>
</dbReference>
<dbReference type="InterPro" id="IPR019074">
    <property type="entry name" value="YabQ"/>
</dbReference>
<accession>A0AA97D9I6</accession>
<keyword evidence="2" id="KW-1133">Transmembrane helix</keyword>
<reference evidence="3" key="2">
    <citation type="submission" date="2024-06" db="EMBL/GenBank/DDBJ databases">
        <title>Caproicibacterium argilliputei sp. nov, a novel caproic acid producing anaerobic bacterium isolated from pit mud.</title>
        <authorList>
            <person name="Xia S."/>
        </authorList>
    </citation>
    <scope>NUCLEOTIDE SEQUENCE</scope>
    <source>
        <strain evidence="3">ZCY20-5</strain>
    </source>
</reference>
<evidence type="ECO:0000313" key="3">
    <source>
        <dbReference type="EMBL" id="WOC31523.1"/>
    </source>
</evidence>